<keyword evidence="3" id="KW-1185">Reference proteome</keyword>
<proteinExistence type="predicted"/>
<keyword evidence="1" id="KW-1133">Transmembrane helix</keyword>
<gene>
    <name evidence="2" type="ORF">NXS10_05525</name>
</gene>
<sequence length="54" mass="6319">MVKRYRFYVLFIVVISRFIWFAITGRSPLTDFIGTVFLGTIALVISQKAFKKMK</sequence>
<organism evidence="2 3">
    <name type="scientific">Streptococcus sciuri</name>
    <dbReference type="NCBI Taxonomy" id="2973939"/>
    <lineage>
        <taxon>Bacteria</taxon>
        <taxon>Bacillati</taxon>
        <taxon>Bacillota</taxon>
        <taxon>Bacilli</taxon>
        <taxon>Lactobacillales</taxon>
        <taxon>Streptococcaceae</taxon>
        <taxon>Streptococcus</taxon>
    </lineage>
</organism>
<comment type="caution">
    <text evidence="2">The sequence shown here is derived from an EMBL/GenBank/DDBJ whole genome shotgun (WGS) entry which is preliminary data.</text>
</comment>
<feature type="transmembrane region" description="Helical" evidence="1">
    <location>
        <begin position="29"/>
        <end position="46"/>
    </location>
</feature>
<evidence type="ECO:0000313" key="3">
    <source>
        <dbReference type="Proteomes" id="UP001206548"/>
    </source>
</evidence>
<keyword evidence="1" id="KW-0812">Transmembrane</keyword>
<protein>
    <submittedName>
        <fullName evidence="2">Uncharacterized protein</fullName>
    </submittedName>
</protein>
<evidence type="ECO:0000313" key="2">
    <source>
        <dbReference type="EMBL" id="MCS4488417.1"/>
    </source>
</evidence>
<evidence type="ECO:0000256" key="1">
    <source>
        <dbReference type="SAM" id="Phobius"/>
    </source>
</evidence>
<keyword evidence="1" id="KW-0472">Membrane</keyword>
<feature type="transmembrane region" description="Helical" evidence="1">
    <location>
        <begin position="7"/>
        <end position="23"/>
    </location>
</feature>
<dbReference type="EMBL" id="JANUXX010000006">
    <property type="protein sequence ID" value="MCS4488417.1"/>
    <property type="molecule type" value="Genomic_DNA"/>
</dbReference>
<accession>A0ABT2F7H6</accession>
<name>A0ABT2F7H6_9STRE</name>
<reference evidence="2 3" key="1">
    <citation type="journal article" date="2023" name="Int. J. Syst. Evol. Microbiol.">
        <title>Streptococcus sciuri sp. nov., Staphylococcus marylandisciuri sp. nov. and Staphylococcus americanisciuri sp. nov., isolated from faeces of eastern grey squirrel (Sciurus carolinensis).</title>
        <authorList>
            <person name="Volokhov D.V."/>
            <person name="Zagorodnyaya T.A."/>
            <person name="Furtak V.A."/>
            <person name="Nattanmai G."/>
            <person name="Randall L."/>
            <person name="Jose S."/>
            <person name="Gao Y."/>
            <person name="Eisenberg T."/>
            <person name="Delmonte P."/>
            <person name="Blom J."/>
            <person name="Mitchell K.K."/>
        </authorList>
    </citation>
    <scope>NUCLEOTIDE SEQUENCE [LARGE SCALE GENOMIC DNA]</scope>
    <source>
        <strain evidence="2 3">SQ9-PEA</strain>
    </source>
</reference>
<dbReference type="RefSeq" id="WP_259138586.1">
    <property type="nucleotide sequence ID" value="NZ_JANUXX010000006.1"/>
</dbReference>
<dbReference type="Proteomes" id="UP001206548">
    <property type="component" value="Unassembled WGS sequence"/>
</dbReference>